<keyword evidence="8 10" id="KW-1133">Transmembrane helix</keyword>
<dbReference type="AlphaFoldDB" id="A0A1B6CZU3"/>
<dbReference type="InterPro" id="IPR004856">
    <property type="entry name" value="Glyco_trans_ALG6/ALG8"/>
</dbReference>
<keyword evidence="7 10" id="KW-0256">Endoplasmic reticulum</keyword>
<protein>
    <recommendedName>
        <fullName evidence="10">Alpha-1,3-glucosyltransferase</fullName>
        <ecNumber evidence="10">2.4.1.-</ecNumber>
    </recommendedName>
</protein>
<keyword evidence="5 10" id="KW-0808">Transferase</keyword>
<dbReference type="EC" id="2.4.1.-" evidence="10"/>
<feature type="transmembrane region" description="Helical" evidence="10">
    <location>
        <begin position="103"/>
        <end position="125"/>
    </location>
</feature>
<dbReference type="EMBL" id="GEDC01018465">
    <property type="protein sequence ID" value="JAS18833.1"/>
    <property type="molecule type" value="Transcribed_RNA"/>
</dbReference>
<evidence type="ECO:0000256" key="3">
    <source>
        <dbReference type="ARBA" id="ARBA00008715"/>
    </source>
</evidence>
<evidence type="ECO:0000256" key="10">
    <source>
        <dbReference type="RuleBase" id="RU363110"/>
    </source>
</evidence>
<evidence type="ECO:0000256" key="1">
    <source>
        <dbReference type="ARBA" id="ARBA00004477"/>
    </source>
</evidence>
<evidence type="ECO:0000256" key="11">
    <source>
        <dbReference type="SAM" id="SignalP"/>
    </source>
</evidence>
<feature type="transmembrane region" description="Helical" evidence="10">
    <location>
        <begin position="214"/>
        <end position="229"/>
    </location>
</feature>
<feature type="transmembrane region" description="Helical" evidence="10">
    <location>
        <begin position="496"/>
        <end position="515"/>
    </location>
</feature>
<dbReference type="GO" id="GO:0042281">
    <property type="term" value="F:dolichyl pyrophosphate Man9GlcNAc2 alpha-1,3-glucosyltransferase activity"/>
    <property type="evidence" value="ECO:0007669"/>
    <property type="project" value="TreeGrafter"/>
</dbReference>
<dbReference type="UniPathway" id="UPA00378"/>
<sequence length="525" mass="61406">MLHFLIPVFLRFAVSLHSYSGKGKPPMFGDYEAQRHWMEITYNLPIEEWYHNTTNNDLMYWGLDYPPLTAYHSLICGYIAASINPRFVELYDSRGYESESHKLFMRCSVLIVDILIFIPAIYFYFLTQEKRVSALRKKDSQNSSSSSNNDNNVILNTLISLMYPGLILIDYGHFQYNCISLGLFVWSVIANLRKNIVLSSFIFCAAISYKQMELYHSLPFFFYFLGLCWNEMRYYSLKRGLINLIIISLVVIISFMIIWFPFIIDLSQLIQVFHRIFPIARGIFEDKVSNIWCVVNIFYKLRLFFDNEGMAKLCILVTLLSLSPCLIDLFLRPTIKKFQYALINSSLSFFLFSFQVHEKSILLAAIPVLMFFPQDPFPCFWFLLISTFSLLPLMVKDELVLVFCSLSMIYLISVTLLQSIDAMITNFIDSNNSKILKHSLPKIQNVSLFFNYIVHHPFCKRALRYLFYSSILGCIALTVCTTFLNPPQKYLDLFPLLVSTYSCLHFIGFWIYFNCKQLKSGDYYR</sequence>
<evidence type="ECO:0000256" key="4">
    <source>
        <dbReference type="ARBA" id="ARBA00022676"/>
    </source>
</evidence>
<accession>A0A1B6CZU3</accession>
<comment type="subcellular location">
    <subcellularLocation>
        <location evidence="1 10">Endoplasmic reticulum membrane</location>
        <topology evidence="1 10">Multi-pass membrane protein</topology>
    </subcellularLocation>
</comment>
<proteinExistence type="inferred from homology"/>
<evidence type="ECO:0000256" key="2">
    <source>
        <dbReference type="ARBA" id="ARBA00004922"/>
    </source>
</evidence>
<feature type="chain" id="PRO_5008580811" description="Alpha-1,3-glucosyltransferase" evidence="11">
    <location>
        <begin position="24"/>
        <end position="525"/>
    </location>
</feature>
<organism evidence="12">
    <name type="scientific">Clastoptera arizonana</name>
    <name type="common">Arizona spittle bug</name>
    <dbReference type="NCBI Taxonomy" id="38151"/>
    <lineage>
        <taxon>Eukaryota</taxon>
        <taxon>Metazoa</taxon>
        <taxon>Ecdysozoa</taxon>
        <taxon>Arthropoda</taxon>
        <taxon>Hexapoda</taxon>
        <taxon>Insecta</taxon>
        <taxon>Pterygota</taxon>
        <taxon>Neoptera</taxon>
        <taxon>Paraneoptera</taxon>
        <taxon>Hemiptera</taxon>
        <taxon>Auchenorrhyncha</taxon>
        <taxon>Cercopoidea</taxon>
        <taxon>Clastopteridae</taxon>
        <taxon>Clastoptera</taxon>
    </lineage>
</organism>
<keyword evidence="6 10" id="KW-0812">Transmembrane</keyword>
<comment type="pathway">
    <text evidence="2 10">Protein modification; protein glycosylation.</text>
</comment>
<reference evidence="12" key="1">
    <citation type="submission" date="2015-12" db="EMBL/GenBank/DDBJ databases">
        <title>De novo transcriptome assembly of four potential Pierce s Disease insect vectors from Arizona vineyards.</title>
        <authorList>
            <person name="Tassone E.E."/>
        </authorList>
    </citation>
    <scope>NUCLEOTIDE SEQUENCE</scope>
</reference>
<feature type="transmembrane region" description="Helical" evidence="10">
    <location>
        <begin position="310"/>
        <end position="331"/>
    </location>
</feature>
<feature type="transmembrane region" description="Helical" evidence="10">
    <location>
        <begin position="153"/>
        <end position="171"/>
    </location>
</feature>
<feature type="signal peptide" evidence="11">
    <location>
        <begin position="1"/>
        <end position="23"/>
    </location>
</feature>
<comment type="similarity">
    <text evidence="3 10">Belongs to the ALG6/ALG8 glucosyltransferase family.</text>
</comment>
<feature type="transmembrane region" description="Helical" evidence="10">
    <location>
        <begin position="241"/>
        <end position="264"/>
    </location>
</feature>
<feature type="transmembrane region" description="Helical" evidence="10">
    <location>
        <begin position="362"/>
        <end position="387"/>
    </location>
</feature>
<evidence type="ECO:0000313" key="12">
    <source>
        <dbReference type="EMBL" id="JAS18833.1"/>
    </source>
</evidence>
<keyword evidence="11" id="KW-0732">Signal</keyword>
<feature type="transmembrane region" description="Helical" evidence="10">
    <location>
        <begin position="465"/>
        <end position="484"/>
    </location>
</feature>
<evidence type="ECO:0000256" key="5">
    <source>
        <dbReference type="ARBA" id="ARBA00022679"/>
    </source>
</evidence>
<dbReference type="GO" id="GO:0005789">
    <property type="term" value="C:endoplasmic reticulum membrane"/>
    <property type="evidence" value="ECO:0007669"/>
    <property type="project" value="UniProtKB-SubCell"/>
</dbReference>
<keyword evidence="9 10" id="KW-0472">Membrane</keyword>
<feature type="transmembrane region" description="Helical" evidence="10">
    <location>
        <begin position="399"/>
        <end position="420"/>
    </location>
</feature>
<evidence type="ECO:0000256" key="9">
    <source>
        <dbReference type="ARBA" id="ARBA00023136"/>
    </source>
</evidence>
<evidence type="ECO:0000256" key="7">
    <source>
        <dbReference type="ARBA" id="ARBA00022824"/>
    </source>
</evidence>
<evidence type="ECO:0000256" key="8">
    <source>
        <dbReference type="ARBA" id="ARBA00022989"/>
    </source>
</evidence>
<dbReference type="Pfam" id="PF03155">
    <property type="entry name" value="Alg6_Alg8"/>
    <property type="match status" value="1"/>
</dbReference>
<dbReference type="PANTHER" id="PTHR12413:SF1">
    <property type="entry name" value="DOLICHYL PYROPHOSPHATE MAN9GLCNAC2 ALPHA-1,3-GLUCOSYLTRANSFERASE"/>
    <property type="match status" value="1"/>
</dbReference>
<dbReference type="PANTHER" id="PTHR12413">
    <property type="entry name" value="DOLICHYL GLYCOSYLTRANSFERASE"/>
    <property type="match status" value="1"/>
</dbReference>
<gene>
    <name evidence="12" type="ORF">g.4804</name>
</gene>
<keyword evidence="4 10" id="KW-0328">Glycosyltransferase</keyword>
<evidence type="ECO:0000256" key="6">
    <source>
        <dbReference type="ARBA" id="ARBA00022692"/>
    </source>
</evidence>
<name>A0A1B6CZU3_9HEMI</name>